<organism evidence="8 9">
    <name type="scientific">Steinernema glaseri</name>
    <dbReference type="NCBI Taxonomy" id="37863"/>
    <lineage>
        <taxon>Eukaryota</taxon>
        <taxon>Metazoa</taxon>
        <taxon>Ecdysozoa</taxon>
        <taxon>Nematoda</taxon>
        <taxon>Chromadorea</taxon>
        <taxon>Rhabditida</taxon>
        <taxon>Tylenchina</taxon>
        <taxon>Panagrolaimomorpha</taxon>
        <taxon>Strongyloidoidea</taxon>
        <taxon>Steinernematidae</taxon>
        <taxon>Steinernema</taxon>
    </lineage>
</organism>
<evidence type="ECO:0000256" key="2">
    <source>
        <dbReference type="ARBA" id="ARBA00022692"/>
    </source>
</evidence>
<evidence type="ECO:0000256" key="6">
    <source>
        <dbReference type="SAM" id="Phobius"/>
    </source>
</evidence>
<keyword evidence="3 6" id="KW-1133">Transmembrane helix</keyword>
<feature type="transmembrane region" description="Helical" evidence="6">
    <location>
        <begin position="399"/>
        <end position="423"/>
    </location>
</feature>
<dbReference type="InterPro" id="IPR052665">
    <property type="entry name" value="Neuropeptide-GPCR"/>
</dbReference>
<evidence type="ECO:0000313" key="9">
    <source>
        <dbReference type="WBParaSite" id="L893_g12114.t1"/>
    </source>
</evidence>
<accession>A0A1I7Y2N4</accession>
<feature type="transmembrane region" description="Helical" evidence="6">
    <location>
        <begin position="171"/>
        <end position="192"/>
    </location>
</feature>
<keyword evidence="8" id="KW-1185">Reference proteome</keyword>
<protein>
    <submittedName>
        <fullName evidence="9">G_PROTEIN_RECEP_F1_2 domain-containing protein</fullName>
    </submittedName>
</protein>
<feature type="domain" description="G-protein coupled receptors family 1 profile" evidence="7">
    <location>
        <begin position="104"/>
        <end position="421"/>
    </location>
</feature>
<evidence type="ECO:0000256" key="1">
    <source>
        <dbReference type="ARBA" id="ARBA00004370"/>
    </source>
</evidence>
<dbReference type="SUPFAM" id="SSF81321">
    <property type="entry name" value="Family A G protein-coupled receptor-like"/>
    <property type="match status" value="1"/>
</dbReference>
<dbReference type="WBParaSite" id="L893_g12114.t1">
    <property type="protein sequence ID" value="L893_g12114.t1"/>
    <property type="gene ID" value="L893_g12114"/>
</dbReference>
<feature type="transmembrane region" description="Helical" evidence="6">
    <location>
        <begin position="128"/>
        <end position="151"/>
    </location>
</feature>
<evidence type="ECO:0000256" key="4">
    <source>
        <dbReference type="ARBA" id="ARBA00023136"/>
    </source>
</evidence>
<feature type="transmembrane region" description="Helical" evidence="6">
    <location>
        <begin position="96"/>
        <end position="116"/>
    </location>
</feature>
<dbReference type="Proteomes" id="UP000095287">
    <property type="component" value="Unplaced"/>
</dbReference>
<dbReference type="InterPro" id="IPR017452">
    <property type="entry name" value="GPCR_Rhodpsn_7TM"/>
</dbReference>
<comment type="subcellular location">
    <subcellularLocation>
        <location evidence="1">Membrane</location>
    </subcellularLocation>
</comment>
<evidence type="ECO:0000313" key="8">
    <source>
        <dbReference type="Proteomes" id="UP000095287"/>
    </source>
</evidence>
<feature type="region of interest" description="Disordered" evidence="5">
    <location>
        <begin position="445"/>
        <end position="466"/>
    </location>
</feature>
<evidence type="ECO:0000256" key="5">
    <source>
        <dbReference type="SAM" id="MobiDB-lite"/>
    </source>
</evidence>
<keyword evidence="4 6" id="KW-0472">Membrane</keyword>
<sequence>MFAHLVTVDYVIGHDSTCCSYHGEFAVVSVLPPANYMHASIIDDPGTADRYVDKLVLKAIILHVKLLFSVMAIEMTRQPDAFSEYTVSVWLTVSQFLYWFVLIIGFVTLPLLFRSLISILKYSTNQYFPFLAAIIIGDFIMLFTISMTLVLERFAIEIQGDVMCKLTAFTTNASACFVHWVWVGMFVQRFTYIFYPLRSRRNVVATRKSLGSWMWCLMDDSSKLIAITAVWAIVTQSWTPLLIAENRISTSSQDGVFCGPDTAAVDPTIFKVIVLIESTFTYAIPFIITLFSDIAVLFWRNSFCINQPQFTLITLESLGTSRSLIHTNSEGGAPIAESQYLKIQSDRSIQNYQSRRHRAICRCLVMTSINLLLNLPTFVLQVLDEFLVLRLSVENSIFYIYADAISYVLYLLQFPLVSVYIHYLRYDMDVYKRDSKSYRSDETTVLNKRTSSSPSDVTTITETRRL</sequence>
<evidence type="ECO:0000259" key="7">
    <source>
        <dbReference type="PROSITE" id="PS50262"/>
    </source>
</evidence>
<dbReference type="PROSITE" id="PS50262">
    <property type="entry name" value="G_PROTEIN_RECEP_F1_2"/>
    <property type="match status" value="1"/>
</dbReference>
<dbReference type="AlphaFoldDB" id="A0A1I7Y2N4"/>
<dbReference type="GO" id="GO:0016020">
    <property type="term" value="C:membrane"/>
    <property type="evidence" value="ECO:0007669"/>
    <property type="project" value="UniProtKB-SubCell"/>
</dbReference>
<reference evidence="9" key="1">
    <citation type="submission" date="2016-11" db="UniProtKB">
        <authorList>
            <consortium name="WormBaseParasite"/>
        </authorList>
    </citation>
    <scope>IDENTIFICATION</scope>
</reference>
<dbReference type="PANTHER" id="PTHR24224">
    <property type="entry name" value="CARDIOACCELERATORY PEPTIDE RECEPTOR-RELATED"/>
    <property type="match status" value="1"/>
</dbReference>
<evidence type="ECO:0000256" key="3">
    <source>
        <dbReference type="ARBA" id="ARBA00022989"/>
    </source>
</evidence>
<dbReference type="PANTHER" id="PTHR24224:SF1">
    <property type="entry name" value="G-PROTEIN COUPLED RECEPTORS FAMILY 1 PROFILE DOMAIN-CONTAINING PROTEIN"/>
    <property type="match status" value="1"/>
</dbReference>
<keyword evidence="2 6" id="KW-0812">Transmembrane</keyword>
<feature type="transmembrane region" description="Helical" evidence="6">
    <location>
        <begin position="359"/>
        <end position="379"/>
    </location>
</feature>
<feature type="transmembrane region" description="Helical" evidence="6">
    <location>
        <begin position="280"/>
        <end position="299"/>
    </location>
</feature>
<name>A0A1I7Y2N4_9BILA</name>
<dbReference type="Gene3D" id="1.20.1070.10">
    <property type="entry name" value="Rhodopsin 7-helix transmembrane proteins"/>
    <property type="match status" value="1"/>
</dbReference>
<proteinExistence type="predicted"/>